<keyword evidence="3" id="KW-1185">Reference proteome</keyword>
<comment type="caution">
    <text evidence="2">The sequence shown here is derived from an EMBL/GenBank/DDBJ whole genome shotgun (WGS) entry which is preliminary data.</text>
</comment>
<gene>
    <name evidence="2" type="ORF">VTL71DRAFT_11037</name>
</gene>
<proteinExistence type="predicted"/>
<dbReference type="PANTHER" id="PTHR41774:SF1">
    <property type="entry name" value="NGG1P INTERACTING FACTOR NIF3"/>
    <property type="match status" value="1"/>
</dbReference>
<evidence type="ECO:0000313" key="3">
    <source>
        <dbReference type="Proteomes" id="UP001595075"/>
    </source>
</evidence>
<evidence type="ECO:0000256" key="1">
    <source>
        <dbReference type="ARBA" id="ARBA00020998"/>
    </source>
</evidence>
<dbReference type="Proteomes" id="UP001595075">
    <property type="component" value="Unassembled WGS sequence"/>
</dbReference>
<dbReference type="PANTHER" id="PTHR41774">
    <property type="match status" value="1"/>
</dbReference>
<name>A0ABR4CX20_9HELO</name>
<evidence type="ECO:0000313" key="2">
    <source>
        <dbReference type="EMBL" id="KAL2073711.1"/>
    </source>
</evidence>
<dbReference type="Gene3D" id="3.30.70.120">
    <property type="match status" value="1"/>
</dbReference>
<reference evidence="2 3" key="1">
    <citation type="journal article" date="2024" name="Commun. Biol.">
        <title>Comparative genomic analysis of thermophilic fungi reveals convergent evolutionary adaptations and gene losses.</title>
        <authorList>
            <person name="Steindorff A.S."/>
            <person name="Aguilar-Pontes M.V."/>
            <person name="Robinson A.J."/>
            <person name="Andreopoulos B."/>
            <person name="LaButti K."/>
            <person name="Kuo A."/>
            <person name="Mondo S."/>
            <person name="Riley R."/>
            <person name="Otillar R."/>
            <person name="Haridas S."/>
            <person name="Lipzen A."/>
            <person name="Grimwood J."/>
            <person name="Schmutz J."/>
            <person name="Clum A."/>
            <person name="Reid I.D."/>
            <person name="Moisan M.C."/>
            <person name="Butler G."/>
            <person name="Nguyen T.T.M."/>
            <person name="Dewar K."/>
            <person name="Conant G."/>
            <person name="Drula E."/>
            <person name="Henrissat B."/>
            <person name="Hansel C."/>
            <person name="Singer S."/>
            <person name="Hutchinson M.I."/>
            <person name="de Vries R.P."/>
            <person name="Natvig D.O."/>
            <person name="Powell A.J."/>
            <person name="Tsang A."/>
            <person name="Grigoriev I.V."/>
        </authorList>
    </citation>
    <scope>NUCLEOTIDE SEQUENCE [LARGE SCALE GENOMIC DNA]</scope>
    <source>
        <strain evidence="2 3">CBS 494.80</strain>
    </source>
</reference>
<dbReference type="EMBL" id="JAZHXI010000003">
    <property type="protein sequence ID" value="KAL2073711.1"/>
    <property type="molecule type" value="Genomic_DNA"/>
</dbReference>
<protein>
    <recommendedName>
        <fullName evidence="1">ATP phosphoribosyltransferase</fullName>
    </recommendedName>
</protein>
<dbReference type="SUPFAM" id="SSF102705">
    <property type="entry name" value="NIF3 (NGG1p interacting factor 3)-like"/>
    <property type="match status" value="1"/>
</dbReference>
<sequence>MAAKLSATAAKFKLVFHTPIHSLEPCKAAVFAAGAGRYPGGKYTEVCWSVTGKGQFRPGDAANPHTGEVGKLEHTEEVRVEVMCFGEETARKAVAALKEAHPYEEVSYGVYALADF</sequence>
<accession>A0ABR4CX20</accession>
<dbReference type="InterPro" id="IPR036069">
    <property type="entry name" value="DUF34/NIF3_sf"/>
</dbReference>
<organism evidence="2 3">
    <name type="scientific">Oculimacula yallundae</name>
    <dbReference type="NCBI Taxonomy" id="86028"/>
    <lineage>
        <taxon>Eukaryota</taxon>
        <taxon>Fungi</taxon>
        <taxon>Dikarya</taxon>
        <taxon>Ascomycota</taxon>
        <taxon>Pezizomycotina</taxon>
        <taxon>Leotiomycetes</taxon>
        <taxon>Helotiales</taxon>
        <taxon>Ploettnerulaceae</taxon>
        <taxon>Oculimacula</taxon>
    </lineage>
</organism>
<dbReference type="InterPro" id="IPR015867">
    <property type="entry name" value="N-reg_PII/ATP_PRibTrfase_C"/>
</dbReference>